<accession>A0ABW2CYC1</accession>
<protein>
    <recommendedName>
        <fullName evidence="3">Phage tail protein</fullName>
    </recommendedName>
</protein>
<evidence type="ECO:0000313" key="1">
    <source>
        <dbReference type="EMBL" id="MFC6885290.1"/>
    </source>
</evidence>
<dbReference type="EMBL" id="JBHSXS010000036">
    <property type="protein sequence ID" value="MFC6885290.1"/>
    <property type="molecule type" value="Genomic_DNA"/>
</dbReference>
<name>A0ABW2CYC1_9ACTN</name>
<keyword evidence="2" id="KW-1185">Reference proteome</keyword>
<evidence type="ECO:0008006" key="3">
    <source>
        <dbReference type="Google" id="ProtNLM"/>
    </source>
</evidence>
<reference evidence="2" key="1">
    <citation type="journal article" date="2019" name="Int. J. Syst. Evol. Microbiol.">
        <title>The Global Catalogue of Microorganisms (GCM) 10K type strain sequencing project: providing services to taxonomists for standard genome sequencing and annotation.</title>
        <authorList>
            <consortium name="The Broad Institute Genomics Platform"/>
            <consortium name="The Broad Institute Genome Sequencing Center for Infectious Disease"/>
            <person name="Wu L."/>
            <person name="Ma J."/>
        </authorList>
    </citation>
    <scope>NUCLEOTIDE SEQUENCE [LARGE SCALE GENOMIC DNA]</scope>
    <source>
        <strain evidence="2">JCM 3369</strain>
    </source>
</reference>
<proteinExistence type="predicted"/>
<dbReference type="RefSeq" id="WP_160825788.1">
    <property type="nucleotide sequence ID" value="NZ_JBHSXE010000001.1"/>
</dbReference>
<organism evidence="1 2">
    <name type="scientific">Actinomadura yumaensis</name>
    <dbReference type="NCBI Taxonomy" id="111807"/>
    <lineage>
        <taxon>Bacteria</taxon>
        <taxon>Bacillati</taxon>
        <taxon>Actinomycetota</taxon>
        <taxon>Actinomycetes</taxon>
        <taxon>Streptosporangiales</taxon>
        <taxon>Thermomonosporaceae</taxon>
        <taxon>Actinomadura</taxon>
    </lineage>
</organism>
<sequence length="216" mass="23511">MGSNFLTLSKKQEDLIRKTVDMSVFVAPITADAITTLTDADKLLKALPAGYEDVGLINSDGAQFSREIEKSDITSAGRVTPTRSDITSDTTQLEIGCQETKLVTIGLHTGADVAGIVPDPTTGEVQIAKPERPKPKKYRCLAIGVDENEAGEIYVARFLPRAEVEEVGDQAYQSEEDEALLWPVTLTGRYDRTAGYSELWLFGGPGWFSMLTAMGF</sequence>
<comment type="caution">
    <text evidence="1">The sequence shown here is derived from an EMBL/GenBank/DDBJ whole genome shotgun (WGS) entry which is preliminary data.</text>
</comment>
<dbReference type="Proteomes" id="UP001596380">
    <property type="component" value="Unassembled WGS sequence"/>
</dbReference>
<gene>
    <name evidence="1" type="ORF">ACFQKB_36415</name>
</gene>
<evidence type="ECO:0000313" key="2">
    <source>
        <dbReference type="Proteomes" id="UP001596380"/>
    </source>
</evidence>